<gene>
    <name evidence="4" type="ORF">FIBSPDRAFT_27019</name>
</gene>
<feature type="compositionally biased region" description="Polar residues" evidence="1">
    <location>
        <begin position="310"/>
        <end position="337"/>
    </location>
</feature>
<feature type="region of interest" description="Disordered" evidence="1">
    <location>
        <begin position="153"/>
        <end position="180"/>
    </location>
</feature>
<feature type="region of interest" description="Disordered" evidence="1">
    <location>
        <begin position="28"/>
        <end position="54"/>
    </location>
</feature>
<dbReference type="EMBL" id="KV417582">
    <property type="protein sequence ID" value="KZP17488.1"/>
    <property type="molecule type" value="Genomic_DNA"/>
</dbReference>
<accession>A0A166G5C6</accession>
<keyword evidence="2" id="KW-1133">Transmembrane helix</keyword>
<organism evidence="4 5">
    <name type="scientific">Athelia psychrophila</name>
    <dbReference type="NCBI Taxonomy" id="1759441"/>
    <lineage>
        <taxon>Eukaryota</taxon>
        <taxon>Fungi</taxon>
        <taxon>Dikarya</taxon>
        <taxon>Basidiomycota</taxon>
        <taxon>Agaricomycotina</taxon>
        <taxon>Agaricomycetes</taxon>
        <taxon>Agaricomycetidae</taxon>
        <taxon>Atheliales</taxon>
        <taxon>Atheliaceae</taxon>
        <taxon>Athelia</taxon>
    </lineage>
</organism>
<keyword evidence="2" id="KW-0812">Transmembrane</keyword>
<feature type="transmembrane region" description="Helical" evidence="2">
    <location>
        <begin position="194"/>
        <end position="217"/>
    </location>
</feature>
<evidence type="ECO:0000256" key="3">
    <source>
        <dbReference type="SAM" id="SignalP"/>
    </source>
</evidence>
<dbReference type="STRING" id="436010.A0A166G5C6"/>
<dbReference type="AlphaFoldDB" id="A0A166G5C6"/>
<evidence type="ECO:0000256" key="2">
    <source>
        <dbReference type="SAM" id="Phobius"/>
    </source>
</evidence>
<proteinExistence type="predicted"/>
<keyword evidence="3" id="KW-0732">Signal</keyword>
<dbReference type="Proteomes" id="UP000076532">
    <property type="component" value="Unassembled WGS sequence"/>
</dbReference>
<feature type="compositionally biased region" description="Polar residues" evidence="1">
    <location>
        <begin position="228"/>
        <end position="243"/>
    </location>
</feature>
<sequence length="453" mass="46613">MRTTFSTALVFTLVVATANAIDLGRRQGSPLSVASSTTTSSATPPTVSSPGPVQQGLIFSTPTNVTTCQPADIAWSYIGSAGDLLTLAITNEDVNQTNIAVGIDPGPDLYTWSPVNLPAGYYVVLGTIGASSNVRSDVFLISGGSDTSCIATSTSSSSSATSTSATSTIAPSSTSSITPVPVPVSSAKKSNTGAIAGGVVAGIIALLILIFIGMMLMRRRNKSARASRFSNSGDAYSRATPTNGARHHGPSESTGGMLISDTGHDIGPAIATAVEAHSNEDLYSVSEKDMSGSPGKSSIDAALAHLSYTGGNNHRSSSSSTLNHQPLTARTSLSHSRGSPPDGRRPSLDIADYARSERSSSAPGAPRPFSPRTVAATSEFIPMGRSSSGASRRASRKPVPQYDASELQATPSEQSLPSPLHIGAESGLRHQSSSGDVRPVHYLIPDMPPPGQY</sequence>
<name>A0A166G5C6_9AGAM</name>
<feature type="chain" id="PRO_5007873728" description="Mid2 domain-containing protein" evidence="3">
    <location>
        <begin position="21"/>
        <end position="453"/>
    </location>
</feature>
<feature type="region of interest" description="Disordered" evidence="1">
    <location>
        <begin position="310"/>
        <end position="453"/>
    </location>
</feature>
<feature type="signal peptide" evidence="3">
    <location>
        <begin position="1"/>
        <end position="20"/>
    </location>
</feature>
<dbReference type="Gene3D" id="1.20.5.510">
    <property type="entry name" value="Single helix bin"/>
    <property type="match status" value="1"/>
</dbReference>
<feature type="compositionally biased region" description="Low complexity" evidence="1">
    <location>
        <begin position="29"/>
        <end position="53"/>
    </location>
</feature>
<protein>
    <recommendedName>
        <fullName evidence="6">Mid2 domain-containing protein</fullName>
    </recommendedName>
</protein>
<feature type="region of interest" description="Disordered" evidence="1">
    <location>
        <begin position="226"/>
        <end position="264"/>
    </location>
</feature>
<feature type="compositionally biased region" description="Basic and acidic residues" evidence="1">
    <location>
        <begin position="342"/>
        <end position="358"/>
    </location>
</feature>
<dbReference type="OrthoDB" id="3266934at2759"/>
<keyword evidence="2" id="KW-0472">Membrane</keyword>
<evidence type="ECO:0008006" key="6">
    <source>
        <dbReference type="Google" id="ProtNLM"/>
    </source>
</evidence>
<reference evidence="4 5" key="1">
    <citation type="journal article" date="2016" name="Mol. Biol. Evol.">
        <title>Comparative Genomics of Early-Diverging Mushroom-Forming Fungi Provides Insights into the Origins of Lignocellulose Decay Capabilities.</title>
        <authorList>
            <person name="Nagy L.G."/>
            <person name="Riley R."/>
            <person name="Tritt A."/>
            <person name="Adam C."/>
            <person name="Daum C."/>
            <person name="Floudas D."/>
            <person name="Sun H."/>
            <person name="Yadav J.S."/>
            <person name="Pangilinan J."/>
            <person name="Larsson K.H."/>
            <person name="Matsuura K."/>
            <person name="Barry K."/>
            <person name="Labutti K."/>
            <person name="Kuo R."/>
            <person name="Ohm R.A."/>
            <person name="Bhattacharya S.S."/>
            <person name="Shirouzu T."/>
            <person name="Yoshinaga Y."/>
            <person name="Martin F.M."/>
            <person name="Grigoriev I.V."/>
            <person name="Hibbett D.S."/>
        </authorList>
    </citation>
    <scope>NUCLEOTIDE SEQUENCE [LARGE SCALE GENOMIC DNA]</scope>
    <source>
        <strain evidence="4 5">CBS 109695</strain>
    </source>
</reference>
<keyword evidence="5" id="KW-1185">Reference proteome</keyword>
<feature type="compositionally biased region" description="Polar residues" evidence="1">
    <location>
        <begin position="407"/>
        <end position="417"/>
    </location>
</feature>
<evidence type="ECO:0000313" key="5">
    <source>
        <dbReference type="Proteomes" id="UP000076532"/>
    </source>
</evidence>
<evidence type="ECO:0000313" key="4">
    <source>
        <dbReference type="EMBL" id="KZP17488.1"/>
    </source>
</evidence>
<evidence type="ECO:0000256" key="1">
    <source>
        <dbReference type="SAM" id="MobiDB-lite"/>
    </source>
</evidence>